<dbReference type="GO" id="GO:0005052">
    <property type="term" value="F:peroxisome matrix targeting signal-1 binding"/>
    <property type="evidence" value="ECO:0007669"/>
    <property type="project" value="TreeGrafter"/>
</dbReference>
<accession>A0A1Y2ENK1</accession>
<comment type="subcellular location">
    <subcellularLocation>
        <location evidence="1">Cytoplasm</location>
    </subcellularLocation>
</comment>
<dbReference type="PANTHER" id="PTHR10130:SF9">
    <property type="entry name" value="PEROXISOMAL TARGETING SIGNAL RECEPTOR"/>
    <property type="match status" value="1"/>
</dbReference>
<feature type="repeat" description="TPR" evidence="6">
    <location>
        <begin position="316"/>
        <end position="349"/>
    </location>
</feature>
<evidence type="ECO:0000256" key="4">
    <source>
        <dbReference type="ARBA" id="ARBA00022737"/>
    </source>
</evidence>
<dbReference type="AlphaFoldDB" id="A0A1Y2ENK1"/>
<dbReference type="Pfam" id="PF13181">
    <property type="entry name" value="TPR_8"/>
    <property type="match status" value="1"/>
</dbReference>
<evidence type="ECO:0000256" key="1">
    <source>
        <dbReference type="ARBA" id="ARBA00004496"/>
    </source>
</evidence>
<proteinExistence type="inferred from homology"/>
<evidence type="ECO:0000256" key="3">
    <source>
        <dbReference type="ARBA" id="ARBA00022490"/>
    </source>
</evidence>
<evidence type="ECO:0000313" key="8">
    <source>
        <dbReference type="EMBL" id="ORY73099.1"/>
    </source>
</evidence>
<comment type="similarity">
    <text evidence="2">Belongs to the peroxisomal targeting signal receptor family.</text>
</comment>
<evidence type="ECO:0000313" key="9">
    <source>
        <dbReference type="Proteomes" id="UP000193467"/>
    </source>
</evidence>
<name>A0A1Y2ENK1_9BASI</name>
<evidence type="ECO:0000256" key="7">
    <source>
        <dbReference type="SAM" id="MobiDB-lite"/>
    </source>
</evidence>
<dbReference type="EMBL" id="MCGR01000048">
    <property type="protein sequence ID" value="ORY73099.1"/>
    <property type="molecule type" value="Genomic_DNA"/>
</dbReference>
<feature type="region of interest" description="Disordered" evidence="7">
    <location>
        <begin position="114"/>
        <end position="134"/>
    </location>
</feature>
<dbReference type="Gene3D" id="1.25.40.10">
    <property type="entry name" value="Tetratricopeptide repeat domain"/>
    <property type="match status" value="2"/>
</dbReference>
<dbReference type="STRING" id="106004.A0A1Y2ENK1"/>
<dbReference type="Proteomes" id="UP000193467">
    <property type="component" value="Unassembled WGS sequence"/>
</dbReference>
<protein>
    <submittedName>
        <fullName evidence="8">Uncharacterized protein</fullName>
    </submittedName>
</protein>
<dbReference type="InterPro" id="IPR019734">
    <property type="entry name" value="TPR_rpt"/>
</dbReference>
<dbReference type="SUPFAM" id="SSF48452">
    <property type="entry name" value="TPR-like"/>
    <property type="match status" value="2"/>
</dbReference>
<keyword evidence="3" id="KW-0963">Cytoplasm</keyword>
<dbReference type="SMART" id="SM00028">
    <property type="entry name" value="TPR"/>
    <property type="match status" value="4"/>
</dbReference>
<keyword evidence="5 6" id="KW-0802">TPR repeat</keyword>
<evidence type="ECO:0000256" key="6">
    <source>
        <dbReference type="PROSITE-ProRule" id="PRU00339"/>
    </source>
</evidence>
<dbReference type="InterPro" id="IPR011990">
    <property type="entry name" value="TPR-like_helical_dom_sf"/>
</dbReference>
<dbReference type="PANTHER" id="PTHR10130">
    <property type="entry name" value="PEROXISOMAL TARGETING SIGNAL 1 RECEPTOR PEX5"/>
    <property type="match status" value="1"/>
</dbReference>
<feature type="repeat" description="TPR" evidence="6">
    <location>
        <begin position="350"/>
        <end position="383"/>
    </location>
</feature>
<dbReference type="GO" id="GO:0005829">
    <property type="term" value="C:cytosol"/>
    <property type="evidence" value="ECO:0007669"/>
    <property type="project" value="TreeGrafter"/>
</dbReference>
<keyword evidence="9" id="KW-1185">Reference proteome</keyword>
<sequence>MHGWGGAGMMMNMRGGMGMGSLMMYGHQAPSFHPSQSDIHSHAPLDTFASSDIALEATAADWEAAFSTAHESRAATLELDSASVIDYTLETTQVRMDLTSPSVLSQSAASFPSQSHAHSGVSHPLLPESTIAEPSPLPQATALQHFESALRSQTLERDLTAIDSLLLALELDPSLGEAWFALGVSYANERRWEDAMGCWESWVNCLGKQNGGGGEKGAQVKGEWVSGRGDGLGIGEVEWYSITSGAFHSMDQPQAQQGRSYADIIAQWKSTRSAREKEQALAGGGIPPPTIEDRSNELINVLVEMAQARAAGEIDPEVQTGLGVLLNSAGEYVKASDCFAAALEVKPEDPLLFNRLGASLANQNKTELAIHYYSEALRVNPSFVRARYNLSMAEMTMERHQEAVSELLTCIMIQQDEPEPEAVVQDASVTVDATSPSHRLTTHALWHALASSFATIHRHDLANLAGAEDLPELMALLPA</sequence>
<evidence type="ECO:0000256" key="2">
    <source>
        <dbReference type="ARBA" id="ARBA00005348"/>
    </source>
</evidence>
<evidence type="ECO:0000256" key="5">
    <source>
        <dbReference type="ARBA" id="ARBA00022803"/>
    </source>
</evidence>
<dbReference type="InParanoid" id="A0A1Y2ENK1"/>
<dbReference type="InterPro" id="IPR024111">
    <property type="entry name" value="PEX5/PEX5L"/>
</dbReference>
<dbReference type="GO" id="GO:0016560">
    <property type="term" value="P:protein import into peroxisome matrix, docking"/>
    <property type="evidence" value="ECO:0007669"/>
    <property type="project" value="TreeGrafter"/>
</dbReference>
<comment type="caution">
    <text evidence="8">The sequence shown here is derived from an EMBL/GenBank/DDBJ whole genome shotgun (WGS) entry which is preliminary data.</text>
</comment>
<dbReference type="Pfam" id="PF00515">
    <property type="entry name" value="TPR_1"/>
    <property type="match status" value="1"/>
</dbReference>
<gene>
    <name evidence="8" type="ORF">BCR35DRAFT_281824</name>
</gene>
<feature type="non-terminal residue" evidence="8">
    <location>
        <position position="479"/>
    </location>
</feature>
<dbReference type="GO" id="GO:0005778">
    <property type="term" value="C:peroxisomal membrane"/>
    <property type="evidence" value="ECO:0007669"/>
    <property type="project" value="TreeGrafter"/>
</dbReference>
<reference evidence="8 9" key="1">
    <citation type="submission" date="2016-07" db="EMBL/GenBank/DDBJ databases">
        <title>Pervasive Adenine N6-methylation of Active Genes in Fungi.</title>
        <authorList>
            <consortium name="DOE Joint Genome Institute"/>
            <person name="Mondo S.J."/>
            <person name="Dannebaum R.O."/>
            <person name="Kuo R.C."/>
            <person name="Labutti K."/>
            <person name="Haridas S."/>
            <person name="Kuo A."/>
            <person name="Salamov A."/>
            <person name="Ahrendt S.R."/>
            <person name="Lipzen A."/>
            <person name="Sullivan W."/>
            <person name="Andreopoulos W.B."/>
            <person name="Clum A."/>
            <person name="Lindquist E."/>
            <person name="Daum C."/>
            <person name="Ramamoorthy G.K."/>
            <person name="Gryganskyi A."/>
            <person name="Culley D."/>
            <person name="Magnuson J.K."/>
            <person name="James T.Y."/>
            <person name="O'Malley M.A."/>
            <person name="Stajich J.E."/>
            <person name="Spatafora J.W."/>
            <person name="Visel A."/>
            <person name="Grigoriev I.V."/>
        </authorList>
    </citation>
    <scope>NUCLEOTIDE SEQUENCE [LARGE SCALE GENOMIC DNA]</scope>
    <source>
        <strain evidence="8 9">62-1032</strain>
    </source>
</reference>
<keyword evidence="4" id="KW-0677">Repeat</keyword>
<dbReference type="OrthoDB" id="10006023at2759"/>
<organism evidence="8 9">
    <name type="scientific">Leucosporidium creatinivorum</name>
    <dbReference type="NCBI Taxonomy" id="106004"/>
    <lineage>
        <taxon>Eukaryota</taxon>
        <taxon>Fungi</taxon>
        <taxon>Dikarya</taxon>
        <taxon>Basidiomycota</taxon>
        <taxon>Pucciniomycotina</taxon>
        <taxon>Microbotryomycetes</taxon>
        <taxon>Leucosporidiales</taxon>
        <taxon>Leucosporidium</taxon>
    </lineage>
</organism>
<dbReference type="PROSITE" id="PS50005">
    <property type="entry name" value="TPR"/>
    <property type="match status" value="2"/>
</dbReference>